<accession>A0A839F5N7</accession>
<sequence>MSLELPKPIAGYIEANARLDLEGMVKHFRPDAVFTDNGKRFMGLGEIRRLLEEEVIAVKAIFEPDTVREDDGDVVLEGPAHGEFPGSPIRFTYRFTIVEGAIETLEAKVWA</sequence>
<evidence type="ECO:0000313" key="3">
    <source>
        <dbReference type="Proteomes" id="UP000550401"/>
    </source>
</evidence>
<dbReference type="Gene3D" id="3.10.450.50">
    <property type="match status" value="1"/>
</dbReference>
<dbReference type="SUPFAM" id="SSF54427">
    <property type="entry name" value="NTF2-like"/>
    <property type="match status" value="1"/>
</dbReference>
<evidence type="ECO:0000313" key="2">
    <source>
        <dbReference type="EMBL" id="MBA8889109.1"/>
    </source>
</evidence>
<proteinExistence type="predicted"/>
<reference evidence="2 3" key="1">
    <citation type="submission" date="2020-07" db="EMBL/GenBank/DDBJ databases">
        <title>Genomic Encyclopedia of Type Strains, Phase IV (KMG-V): Genome sequencing to study the core and pangenomes of soil and plant-associated prokaryotes.</title>
        <authorList>
            <person name="Whitman W."/>
        </authorList>
    </citation>
    <scope>NUCLEOTIDE SEQUENCE [LARGE SCALE GENOMIC DNA]</scope>
    <source>
        <strain evidence="2 3">RH2WT43</strain>
    </source>
</reference>
<name>A0A839F5N7_9GAMM</name>
<dbReference type="Proteomes" id="UP000550401">
    <property type="component" value="Unassembled WGS sequence"/>
</dbReference>
<gene>
    <name evidence="2" type="ORF">FHW12_003352</name>
</gene>
<evidence type="ECO:0000259" key="1">
    <source>
        <dbReference type="Pfam" id="PF12680"/>
    </source>
</evidence>
<keyword evidence="3" id="KW-1185">Reference proteome</keyword>
<dbReference type="EMBL" id="JACGXL010000006">
    <property type="protein sequence ID" value="MBA8889109.1"/>
    <property type="molecule type" value="Genomic_DNA"/>
</dbReference>
<dbReference type="Pfam" id="PF12680">
    <property type="entry name" value="SnoaL_2"/>
    <property type="match status" value="1"/>
</dbReference>
<dbReference type="RefSeq" id="WP_182532164.1">
    <property type="nucleotide sequence ID" value="NZ_JACGXL010000006.1"/>
</dbReference>
<comment type="caution">
    <text evidence="2">The sequence shown here is derived from an EMBL/GenBank/DDBJ whole genome shotgun (WGS) entry which is preliminary data.</text>
</comment>
<dbReference type="AlphaFoldDB" id="A0A839F5N7"/>
<feature type="domain" description="SnoaL-like" evidence="1">
    <location>
        <begin position="11"/>
        <end position="100"/>
    </location>
</feature>
<dbReference type="InterPro" id="IPR037401">
    <property type="entry name" value="SnoaL-like"/>
</dbReference>
<dbReference type="InterPro" id="IPR032710">
    <property type="entry name" value="NTF2-like_dom_sf"/>
</dbReference>
<protein>
    <recommendedName>
        <fullName evidence="1">SnoaL-like domain-containing protein</fullName>
    </recommendedName>
</protein>
<organism evidence="2 3">
    <name type="scientific">Dokdonella fugitiva</name>
    <dbReference type="NCBI Taxonomy" id="328517"/>
    <lineage>
        <taxon>Bacteria</taxon>
        <taxon>Pseudomonadati</taxon>
        <taxon>Pseudomonadota</taxon>
        <taxon>Gammaproteobacteria</taxon>
        <taxon>Lysobacterales</taxon>
        <taxon>Rhodanobacteraceae</taxon>
        <taxon>Dokdonella</taxon>
    </lineage>
</organism>